<evidence type="ECO:0000256" key="1">
    <source>
        <dbReference type="ARBA" id="ARBA00005384"/>
    </source>
</evidence>
<dbReference type="STRING" id="266265.Bxe_A4302"/>
<feature type="domain" description="HTH gntR-type" evidence="6">
    <location>
        <begin position="17"/>
        <end position="85"/>
    </location>
</feature>
<dbReference type="GO" id="GO:0003677">
    <property type="term" value="F:DNA binding"/>
    <property type="evidence" value="ECO:0007669"/>
    <property type="project" value="UniProtKB-KW"/>
</dbReference>
<protein>
    <submittedName>
        <fullName evidence="7">Transcriptional regulator, GntR family</fullName>
    </submittedName>
</protein>
<evidence type="ECO:0000256" key="2">
    <source>
        <dbReference type="ARBA" id="ARBA00022898"/>
    </source>
</evidence>
<dbReference type="eggNOG" id="COG1167">
    <property type="taxonomic scope" value="Bacteria"/>
</dbReference>
<dbReference type="Gene3D" id="3.40.640.10">
    <property type="entry name" value="Type I PLP-dependent aspartate aminotransferase-like (Major domain)"/>
    <property type="match status" value="1"/>
</dbReference>
<evidence type="ECO:0000256" key="4">
    <source>
        <dbReference type="ARBA" id="ARBA00023125"/>
    </source>
</evidence>
<keyword evidence="8" id="KW-1185">Reference proteome</keyword>
<dbReference type="Gene3D" id="1.10.10.10">
    <property type="entry name" value="Winged helix-like DNA-binding domain superfamily/Winged helix DNA-binding domain"/>
    <property type="match status" value="1"/>
</dbReference>
<dbReference type="RefSeq" id="WP_011486544.1">
    <property type="nucleotide sequence ID" value="NC_007951.1"/>
</dbReference>
<dbReference type="InterPro" id="IPR015421">
    <property type="entry name" value="PyrdxlP-dep_Trfase_major"/>
</dbReference>
<dbReference type="InterPro" id="IPR000524">
    <property type="entry name" value="Tscrpt_reg_HTH_GntR"/>
</dbReference>
<dbReference type="GO" id="GO:0030170">
    <property type="term" value="F:pyridoxal phosphate binding"/>
    <property type="evidence" value="ECO:0007669"/>
    <property type="project" value="InterPro"/>
</dbReference>
<dbReference type="InterPro" id="IPR036390">
    <property type="entry name" value="WH_DNA-bd_sf"/>
</dbReference>
<keyword evidence="3" id="KW-0805">Transcription regulation</keyword>
<gene>
    <name evidence="7" type="ORF">Bxe_A4302</name>
</gene>
<dbReference type="InterPro" id="IPR004839">
    <property type="entry name" value="Aminotransferase_I/II_large"/>
</dbReference>
<evidence type="ECO:0000256" key="5">
    <source>
        <dbReference type="ARBA" id="ARBA00023163"/>
    </source>
</evidence>
<keyword evidence="5" id="KW-0804">Transcription</keyword>
<organism evidence="7 8">
    <name type="scientific">Paraburkholderia xenovorans (strain LB400)</name>
    <dbReference type="NCBI Taxonomy" id="266265"/>
    <lineage>
        <taxon>Bacteria</taxon>
        <taxon>Pseudomonadati</taxon>
        <taxon>Pseudomonadota</taxon>
        <taxon>Betaproteobacteria</taxon>
        <taxon>Burkholderiales</taxon>
        <taxon>Burkholderiaceae</taxon>
        <taxon>Paraburkholderia</taxon>
    </lineage>
</organism>
<dbReference type="Pfam" id="PF00392">
    <property type="entry name" value="GntR"/>
    <property type="match status" value="1"/>
</dbReference>
<proteinExistence type="inferred from homology"/>
<dbReference type="EMBL" id="CP000270">
    <property type="protein sequence ID" value="ABE28697.1"/>
    <property type="molecule type" value="Genomic_DNA"/>
</dbReference>
<accession>Q146P2</accession>
<dbReference type="KEGG" id="bxe:Bxe_A4302"/>
<dbReference type="PANTHER" id="PTHR46577">
    <property type="entry name" value="HTH-TYPE TRANSCRIPTIONAL REGULATORY PROTEIN GABR"/>
    <property type="match status" value="1"/>
</dbReference>
<dbReference type="GO" id="GO:0003700">
    <property type="term" value="F:DNA-binding transcription factor activity"/>
    <property type="evidence" value="ECO:0007669"/>
    <property type="project" value="InterPro"/>
</dbReference>
<dbReference type="PANTHER" id="PTHR46577:SF1">
    <property type="entry name" value="HTH-TYPE TRANSCRIPTIONAL REGULATORY PROTEIN GABR"/>
    <property type="match status" value="1"/>
</dbReference>
<evidence type="ECO:0000259" key="6">
    <source>
        <dbReference type="PROSITE" id="PS50949"/>
    </source>
</evidence>
<sequence length="521" mass="56973">MLRTWKLTLRPERNRSESIHLQIVQAIVEDIRRGRLVSGTALPGTRALADDLGVNRKTVVLAYDELTAQGWIETEAKRGSFVSSRLPALEFKPEATHERPFPVALSDDGASLYHEAMSPGEANGSGNIAFTDGVPDTRLIPFDVLSRAFRHALVSSARANALGYADPRGTPELREAIAAMLRAERALNVSADNICVVRGSQMGIFLAARLLTRPGDTIAFETLSYPPARAAFLSCGAELAAIELDQYGLVPDSLEALCRKKPVRAVFTTPHHQFPTTVTMPADRRLRLLDLARRYGFVIVEDDYDPEFHFDYKPVLPLASMNASEQVFFIGSLSKVLAPGLRLGYIAASKEAIARCAAQIMLIDRQGSALTEMAVTELMASGELKRHIRRALRTYERRRDFCAECVRRELGDKVSFAVPGGGLALWLTLSGQVAAGELVDRAAQAGIRLLAGRQFSPNGEDVQGVRLGYGNLDETEMASALARLGRAARRDSRAGAGSRAQGFYFPLRLARRSISKARQLA</sequence>
<evidence type="ECO:0000313" key="7">
    <source>
        <dbReference type="EMBL" id="ABE28697.1"/>
    </source>
</evidence>
<dbReference type="PATRIC" id="fig|266265.5.peg.166"/>
<dbReference type="SUPFAM" id="SSF53383">
    <property type="entry name" value="PLP-dependent transferases"/>
    <property type="match status" value="1"/>
</dbReference>
<dbReference type="SMART" id="SM00345">
    <property type="entry name" value="HTH_GNTR"/>
    <property type="match status" value="1"/>
</dbReference>
<dbReference type="CDD" id="cd07377">
    <property type="entry name" value="WHTH_GntR"/>
    <property type="match status" value="1"/>
</dbReference>
<dbReference type="SUPFAM" id="SSF46785">
    <property type="entry name" value="Winged helix' DNA-binding domain"/>
    <property type="match status" value="1"/>
</dbReference>
<dbReference type="InterPro" id="IPR036388">
    <property type="entry name" value="WH-like_DNA-bd_sf"/>
</dbReference>
<dbReference type="AlphaFoldDB" id="Q146P2"/>
<evidence type="ECO:0000256" key="3">
    <source>
        <dbReference type="ARBA" id="ARBA00023015"/>
    </source>
</evidence>
<dbReference type="Pfam" id="PF00155">
    <property type="entry name" value="Aminotran_1_2"/>
    <property type="match status" value="1"/>
</dbReference>
<comment type="similarity">
    <text evidence="1">In the C-terminal section; belongs to the class-I pyridoxal-phosphate-dependent aminotransferase family.</text>
</comment>
<reference evidence="7 8" key="1">
    <citation type="journal article" date="2006" name="Proc. Natl. Acad. Sci. U.S.A.">
        <title>Burkholderia xenovorans LB400 harbors a multi-replicon, 9.73-Mbp genome shaped for versatility.</title>
        <authorList>
            <person name="Chain P.S."/>
            <person name="Denef V.J."/>
            <person name="Konstantinidis K.T."/>
            <person name="Vergez L.M."/>
            <person name="Agullo L."/>
            <person name="Reyes V.L."/>
            <person name="Hauser L."/>
            <person name="Cordova M."/>
            <person name="Gomez L."/>
            <person name="Gonzalez M."/>
            <person name="Land M."/>
            <person name="Lao V."/>
            <person name="Larimer F."/>
            <person name="LiPuma J.J."/>
            <person name="Mahenthiralingam E."/>
            <person name="Malfatti S.A."/>
            <person name="Marx C.J."/>
            <person name="Parnell J.J."/>
            <person name="Ramette A."/>
            <person name="Richardson P."/>
            <person name="Seeger M."/>
            <person name="Smith D."/>
            <person name="Spilker T."/>
            <person name="Sul W.J."/>
            <person name="Tsoi T.V."/>
            <person name="Ulrich L.E."/>
            <person name="Zhulin I.B."/>
            <person name="Tiedje J.M."/>
        </authorList>
    </citation>
    <scope>NUCLEOTIDE SEQUENCE [LARGE SCALE GENOMIC DNA]</scope>
    <source>
        <strain evidence="7 8">LB400</strain>
    </source>
</reference>
<dbReference type="InterPro" id="IPR015424">
    <property type="entry name" value="PyrdxlP-dep_Trfase"/>
</dbReference>
<dbReference type="Proteomes" id="UP000001817">
    <property type="component" value="Chromosome 1"/>
</dbReference>
<keyword evidence="4" id="KW-0238">DNA-binding</keyword>
<dbReference type="PROSITE" id="PS50949">
    <property type="entry name" value="HTH_GNTR"/>
    <property type="match status" value="1"/>
</dbReference>
<name>Q146P2_PARXL</name>
<dbReference type="OrthoDB" id="9804020at2"/>
<keyword evidence="2" id="KW-0663">Pyridoxal phosphate</keyword>
<dbReference type="CDD" id="cd00609">
    <property type="entry name" value="AAT_like"/>
    <property type="match status" value="1"/>
</dbReference>
<dbReference type="InterPro" id="IPR051446">
    <property type="entry name" value="HTH_trans_reg/aminotransferase"/>
</dbReference>
<evidence type="ECO:0000313" key="8">
    <source>
        <dbReference type="Proteomes" id="UP000001817"/>
    </source>
</evidence>